<feature type="non-terminal residue" evidence="1">
    <location>
        <position position="1"/>
    </location>
</feature>
<dbReference type="AlphaFoldDB" id="A0A9Q2RTV4"/>
<gene>
    <name evidence="1" type="ORF">JQX14_18185</name>
</gene>
<evidence type="ECO:0000313" key="1">
    <source>
        <dbReference type="EMBL" id="MBM2356485.1"/>
    </source>
</evidence>
<proteinExistence type="predicted"/>
<evidence type="ECO:0000313" key="2">
    <source>
        <dbReference type="Proteomes" id="UP000809337"/>
    </source>
</evidence>
<protein>
    <submittedName>
        <fullName evidence="1">Uncharacterized protein</fullName>
    </submittedName>
</protein>
<dbReference type="Proteomes" id="UP000809337">
    <property type="component" value="Unassembled WGS sequence"/>
</dbReference>
<dbReference type="EMBL" id="JAFBWN010000016">
    <property type="protein sequence ID" value="MBM2356485.1"/>
    <property type="molecule type" value="Genomic_DNA"/>
</dbReference>
<organism evidence="1 2">
    <name type="scientific">Pseudosulfitobacter pseudonitzschiae</name>
    <dbReference type="NCBI Taxonomy" id="1402135"/>
    <lineage>
        <taxon>Bacteria</taxon>
        <taxon>Pseudomonadati</taxon>
        <taxon>Pseudomonadota</taxon>
        <taxon>Alphaproteobacteria</taxon>
        <taxon>Rhodobacterales</taxon>
        <taxon>Roseobacteraceae</taxon>
        <taxon>Pseudosulfitobacter</taxon>
    </lineage>
</organism>
<dbReference type="RefSeq" id="WP_231035421.1">
    <property type="nucleotide sequence ID" value="NZ_JAJNGX010000016.1"/>
</dbReference>
<comment type="caution">
    <text evidence="1">The sequence shown here is derived from an EMBL/GenBank/DDBJ whole genome shotgun (WGS) entry which is preliminary data.</text>
</comment>
<accession>A0A9Q2RTV4</accession>
<sequence>RLIASAYTDEERETWATQVDEANALAADPEADVPLISALAAADGVTVAQMAGFIMANKAAFTAASAAILAAQRTLIAMDPRPVDCTADALWDPSE</sequence>
<name>A0A9Q2RTV4_9RHOB</name>
<reference evidence="1" key="1">
    <citation type="submission" date="2021-01" db="EMBL/GenBank/DDBJ databases">
        <title>Diatom-associated Roseobacters Show Island Model of Population Structure.</title>
        <authorList>
            <person name="Qu L."/>
            <person name="Feng X."/>
            <person name="Chen Y."/>
            <person name="Li L."/>
            <person name="Wang X."/>
            <person name="Hu Z."/>
            <person name="Wang H."/>
            <person name="Luo H."/>
        </authorList>
    </citation>
    <scope>NUCLEOTIDE SEQUENCE</scope>
    <source>
        <strain evidence="1">SM26-45</strain>
    </source>
</reference>